<keyword evidence="6" id="KW-0378">Hydrolase</keyword>
<dbReference type="Pfam" id="PF00271">
    <property type="entry name" value="Helicase_C"/>
    <property type="match status" value="1"/>
</dbReference>
<protein>
    <submittedName>
        <fullName evidence="6">DEAD/DEAH box helicase</fullName>
    </submittedName>
</protein>
<dbReference type="OrthoDB" id="3197455at2"/>
<evidence type="ECO:0000256" key="1">
    <source>
        <dbReference type="ARBA" id="ARBA00022741"/>
    </source>
</evidence>
<organism evidence="6 7">
    <name type="scientific">Halostreptopolyspora alba</name>
    <dbReference type="NCBI Taxonomy" id="2487137"/>
    <lineage>
        <taxon>Bacteria</taxon>
        <taxon>Bacillati</taxon>
        <taxon>Actinomycetota</taxon>
        <taxon>Actinomycetes</taxon>
        <taxon>Streptosporangiales</taxon>
        <taxon>Nocardiopsidaceae</taxon>
        <taxon>Halostreptopolyspora</taxon>
    </lineage>
</organism>
<dbReference type="GO" id="GO:0005524">
    <property type="term" value="F:ATP binding"/>
    <property type="evidence" value="ECO:0007669"/>
    <property type="project" value="UniProtKB-KW"/>
</dbReference>
<dbReference type="PANTHER" id="PTHR47957:SF3">
    <property type="entry name" value="ATP-DEPENDENT HELICASE HRQ1"/>
    <property type="match status" value="1"/>
</dbReference>
<evidence type="ECO:0000256" key="3">
    <source>
        <dbReference type="SAM" id="MobiDB-lite"/>
    </source>
</evidence>
<dbReference type="EMBL" id="RJMB01000019">
    <property type="protein sequence ID" value="RNL83012.1"/>
    <property type="molecule type" value="Genomic_DNA"/>
</dbReference>
<dbReference type="InterPro" id="IPR018973">
    <property type="entry name" value="MZB"/>
</dbReference>
<evidence type="ECO:0000313" key="6">
    <source>
        <dbReference type="EMBL" id="RNL83012.1"/>
    </source>
</evidence>
<dbReference type="InterPro" id="IPR011545">
    <property type="entry name" value="DEAD/DEAH_box_helicase_dom"/>
</dbReference>
<dbReference type="RefSeq" id="WP_123202489.1">
    <property type="nucleotide sequence ID" value="NZ_RJMB01000019.1"/>
</dbReference>
<dbReference type="InterPro" id="IPR001650">
    <property type="entry name" value="Helicase_C-like"/>
</dbReference>
<gene>
    <name evidence="6" type="ORF">EFW17_17510</name>
</gene>
<dbReference type="Pfam" id="PF09369">
    <property type="entry name" value="MZB"/>
    <property type="match status" value="1"/>
</dbReference>
<dbReference type="Gene3D" id="3.40.50.300">
    <property type="entry name" value="P-loop containing nucleotide triphosphate hydrolases"/>
    <property type="match status" value="2"/>
</dbReference>
<dbReference type="GO" id="GO:0006289">
    <property type="term" value="P:nucleotide-excision repair"/>
    <property type="evidence" value="ECO:0007669"/>
    <property type="project" value="TreeGrafter"/>
</dbReference>
<accession>A0A3N0E589</accession>
<dbReference type="SUPFAM" id="SSF52540">
    <property type="entry name" value="P-loop containing nucleoside triphosphate hydrolases"/>
    <property type="match status" value="2"/>
</dbReference>
<evidence type="ECO:0000259" key="5">
    <source>
        <dbReference type="PROSITE" id="PS51194"/>
    </source>
</evidence>
<dbReference type="PROSITE" id="PS51194">
    <property type="entry name" value="HELICASE_CTER"/>
    <property type="match status" value="1"/>
</dbReference>
<dbReference type="GO" id="GO:0036297">
    <property type="term" value="P:interstrand cross-link repair"/>
    <property type="evidence" value="ECO:0007669"/>
    <property type="project" value="TreeGrafter"/>
</dbReference>
<evidence type="ECO:0000256" key="2">
    <source>
        <dbReference type="ARBA" id="ARBA00022840"/>
    </source>
</evidence>
<dbReference type="InterPro" id="IPR014001">
    <property type="entry name" value="Helicase_ATP-bd"/>
</dbReference>
<dbReference type="PROSITE" id="PS51192">
    <property type="entry name" value="HELICASE_ATP_BIND_1"/>
    <property type="match status" value="1"/>
</dbReference>
<keyword evidence="6" id="KW-0347">Helicase</keyword>
<dbReference type="InterPro" id="IPR027417">
    <property type="entry name" value="P-loop_NTPase"/>
</dbReference>
<comment type="caution">
    <text evidence="6">The sequence shown here is derived from an EMBL/GenBank/DDBJ whole genome shotgun (WGS) entry which is preliminary data.</text>
</comment>
<proteinExistence type="predicted"/>
<name>A0A3N0E589_9ACTN</name>
<dbReference type="SMART" id="SM00487">
    <property type="entry name" value="DEXDc"/>
    <property type="match status" value="1"/>
</dbReference>
<keyword evidence="1" id="KW-0547">Nucleotide-binding</keyword>
<dbReference type="PANTHER" id="PTHR47957">
    <property type="entry name" value="ATP-DEPENDENT HELICASE HRQ1"/>
    <property type="match status" value="1"/>
</dbReference>
<reference evidence="6 7" key="1">
    <citation type="submission" date="2018-11" db="EMBL/GenBank/DDBJ databases">
        <title>The genome draft of YIM 96095.</title>
        <authorList>
            <person name="Tang S.-K."/>
            <person name="Chunyu W.-X."/>
            <person name="Feng Y.-Z."/>
        </authorList>
    </citation>
    <scope>NUCLEOTIDE SEQUENCE [LARGE SCALE GENOMIC DNA]</scope>
    <source>
        <strain evidence="6 7">YIM 96095</strain>
    </source>
</reference>
<feature type="region of interest" description="Disordered" evidence="3">
    <location>
        <begin position="2061"/>
        <end position="2106"/>
    </location>
</feature>
<dbReference type="GO" id="GO:0043138">
    <property type="term" value="F:3'-5' DNA helicase activity"/>
    <property type="evidence" value="ECO:0007669"/>
    <property type="project" value="TreeGrafter"/>
</dbReference>
<feature type="domain" description="Helicase ATP-binding" evidence="4">
    <location>
        <begin position="88"/>
        <end position="273"/>
    </location>
</feature>
<dbReference type="SMART" id="SM00490">
    <property type="entry name" value="HELICc"/>
    <property type="match status" value="1"/>
</dbReference>
<evidence type="ECO:0000313" key="7">
    <source>
        <dbReference type="Proteomes" id="UP000269198"/>
    </source>
</evidence>
<dbReference type="Pfam" id="PF00270">
    <property type="entry name" value="DEAD"/>
    <property type="match status" value="1"/>
</dbReference>
<dbReference type="Proteomes" id="UP000269198">
    <property type="component" value="Unassembled WGS sequence"/>
</dbReference>
<sequence length="2216" mass="243018">MQPTLAAAEVRRNLTQYLSTTFALADEPVREALEKFLNDPTQGIFRGPYLRIRTPFRHAGDDWRRHLEWAPAGFAPYRHQAAAFERLSTLHGPAEPTLVTTGTGSGKTESFLLPLLDHCRRERGRGHAGVKAVVLYPMNALATDQATRLNDYLSQPGMERVTAGLYIGDTPDSGYDRVMTQRGEIRRNPPDILITNYKMLDLLLQREADVPLWDGSELGYVVVDEFHTYDGAQGTDVAMLLRRLAAATGNSEPGRPLGGICPVATSATLGANESDDRTGQGGSEAVRRVAATVFGTEFEPGSVVTEDRLGVEEFMGKIEYHLPIPSPFAVANIPDPHHDPDAMRQIRLAFTDTDETDPAKLGAVLRTHILTEALLKTLGGGVATLDALLDRLPREGAYQWGAALRTGRAQAAEALARYVALLSTARDPDHPERPFVHIETHMWVRSINRLLRDISGATPSFSWHGELAPPLDGETTASAIGRGRLPAVYCRHCGRSGWAAISPERDPTELDTDPDRIYRAAISGKKAVRPLIHATAAEAKNRASGQAIQVLESSGARVRPVTDADAESATHGELDGVLVLADLAHTKESFRAAENDRCPACDAEQGTRFLGAGLAALASVAVTELFTSGQLAQGGEQPKTLIFNDAVQDAAHRAGFVSNRSYTFSLRALLAARLPADGSPAALNDLIADTVTTAGDPRYLPCVVPPDLHERDGIDAVLAGEWDGDERVWDTVGERLAFSAVLEFGLRSRQGRTLELTRTAAAEVDIGDPDRLAALARDLLLHHANRLGPLPGADTFRGYLRGLLERVRTRGGVSHRWLDPWLAKAGTRRYGTIWGNRPDGMPAFPEGLPAPRFVLAEPRNRSEFDTVAGRRTWYQDWTSRGLGVDDATAARYLAALLEALRDEGVLTRRTAADQTTRIYGLRPGHILVRRLDTEHVHRAGVLCHVCNWRQTVHPDLLPDWEGAACPRYRCPGTLDLDEDRRFTQDYYRQLYLSAEPFRVATAEHTGLLTRAQRERVETAFAQQSRYSDPNVLACTPTLELGIDIGDLSAVVLGSVPARPANYVQRVGRAGRRTGNALLLTLAGRRARERHYLADPTDMIAGPVQPPGSYPSAVEILRRQYAAHLVDLAARGRLGGVLPLPRRASALFGETGWLWSFTEAALHDGPRLAEEFLALFSGAGEPVGEEAATQLREYAAAGLKDTVAAVEARWHDRLADLRHRLELIDAAVARLLESDPEQRTRKRQLTAERHAVARRFGEIGRTDAHTALVELGVLPNYSLIDTATALEATITWSESGPDGDTRYHSEVREYERSALPALTEFAPGNHFYARGYRHTVDGLDIGTRNRGTWNRWRVCPQCGYTRTTTATEDTTPCPRCQSTRIADNSALYNVLEPQRVEARDRRDDALIRDDHDERQRRYYEVVTAVDIAREDVAPGAWRHRSRAFGVDFTRRAVIRRFNLGALRMDRQADTDFAGEQVRHNPFHVCAECGGATPDQPDRHRSAPLATSGYDAAPSHHRPWCRQRRGEDVEHLPLILAHTLETEALRILVPAATVQVRERTVTFQAAIMAGLARLYGGTLDHIGATTATMPDPQTGMVRRFLVVHDTLPGGSGYLNPRSGHEGIREILAHALDVVDGCGCKDQEGAAACHRCLLPHVADPDFPFADRALAADMLHELLDDWATDSIAATDEISLWDQVESELEARFLTALRAWASEPGARRSFSHGGRVNDRRTADVRVTGPDGAVVSWRVILQNTIKRTRPDVVFQRRDSGTQRVAVYLDGYAYHAAPDYNRLADDAAKRARLRAAGITVFQLTWEDIAYWETGQVPHSPPWKPYGHEGQMAARRFYQQQGGSAEELPQTVWTSPIDTLLAFLTDPDQERWRRRAEAAASGVIRMPDATRVPVRPERLPEVLPAALRGEELPASTKARPEELPLIRGTDHSGLAVSVLVDGSTRAVSAFVVVDDRDTTVRADPDAHRRRWSAWLYWGNLAQFLSTENSDGAQLALSDLESFDPEVLAAAGGEGVSTSLARAPVTDPETAEVITEFSPTVPVEVAAPLPHEPEEAAAAGGSQTADRAGEPERTTAPAEETERPATGDTPDDEHPDRPREWADPHWEEVIALLDPDEPGLATLARTLAAHGVPAPEAGYELGSGLWPAEIAWPRARIAVVLNGPGHGAVGDDDAERAKRDSAYAGAGWDARDAQHWDAAELARRISGTEG</sequence>
<keyword evidence="2" id="KW-0067">ATP-binding</keyword>
<evidence type="ECO:0000259" key="4">
    <source>
        <dbReference type="PROSITE" id="PS51192"/>
    </source>
</evidence>
<keyword evidence="7" id="KW-1185">Reference proteome</keyword>
<dbReference type="GO" id="GO:0003676">
    <property type="term" value="F:nucleic acid binding"/>
    <property type="evidence" value="ECO:0007669"/>
    <property type="project" value="InterPro"/>
</dbReference>
<feature type="domain" description="Helicase C-terminal" evidence="5">
    <location>
        <begin position="952"/>
        <end position="1117"/>
    </location>
</feature>